<name>A0A0L0SS04_ALLM3</name>
<proteinExistence type="predicted"/>
<reference evidence="3 4" key="1">
    <citation type="submission" date="2009-11" db="EMBL/GenBank/DDBJ databases">
        <title>Annotation of Allomyces macrogynus ATCC 38327.</title>
        <authorList>
            <consortium name="The Broad Institute Genome Sequencing Platform"/>
            <person name="Russ C."/>
            <person name="Cuomo C."/>
            <person name="Burger G."/>
            <person name="Gray M.W."/>
            <person name="Holland P.W.H."/>
            <person name="King N."/>
            <person name="Lang F.B.F."/>
            <person name="Roger A.J."/>
            <person name="Ruiz-Trillo I."/>
            <person name="Young S.K."/>
            <person name="Zeng Q."/>
            <person name="Gargeya S."/>
            <person name="Fitzgerald M."/>
            <person name="Haas B."/>
            <person name="Abouelleil A."/>
            <person name="Alvarado L."/>
            <person name="Arachchi H.M."/>
            <person name="Berlin A."/>
            <person name="Chapman S.B."/>
            <person name="Gearin G."/>
            <person name="Goldberg J."/>
            <person name="Griggs A."/>
            <person name="Gujja S."/>
            <person name="Hansen M."/>
            <person name="Heiman D."/>
            <person name="Howarth C."/>
            <person name="Larimer J."/>
            <person name="Lui A."/>
            <person name="MacDonald P.J.P."/>
            <person name="McCowen C."/>
            <person name="Montmayeur A."/>
            <person name="Murphy C."/>
            <person name="Neiman D."/>
            <person name="Pearson M."/>
            <person name="Priest M."/>
            <person name="Roberts A."/>
            <person name="Saif S."/>
            <person name="Shea T."/>
            <person name="Sisk P."/>
            <person name="Stolte C."/>
            <person name="Sykes S."/>
            <person name="Wortman J."/>
            <person name="Nusbaum C."/>
            <person name="Birren B."/>
        </authorList>
    </citation>
    <scope>NUCLEOTIDE SEQUENCE [LARGE SCALE GENOMIC DNA]</scope>
    <source>
        <strain evidence="3 4">ATCC 38327</strain>
    </source>
</reference>
<organism evidence="3 4">
    <name type="scientific">Allomyces macrogynus (strain ATCC 38327)</name>
    <name type="common">Allomyces javanicus var. macrogynus</name>
    <dbReference type="NCBI Taxonomy" id="578462"/>
    <lineage>
        <taxon>Eukaryota</taxon>
        <taxon>Fungi</taxon>
        <taxon>Fungi incertae sedis</taxon>
        <taxon>Blastocladiomycota</taxon>
        <taxon>Blastocladiomycetes</taxon>
        <taxon>Blastocladiales</taxon>
        <taxon>Blastocladiaceae</taxon>
        <taxon>Allomyces</taxon>
    </lineage>
</organism>
<evidence type="ECO:0000256" key="1">
    <source>
        <dbReference type="SAM" id="MobiDB-lite"/>
    </source>
</evidence>
<gene>
    <name evidence="3" type="ORF">AMAG_10803</name>
</gene>
<reference evidence="4" key="2">
    <citation type="submission" date="2009-11" db="EMBL/GenBank/DDBJ databases">
        <title>The Genome Sequence of Allomyces macrogynus strain ATCC 38327.</title>
        <authorList>
            <consortium name="The Broad Institute Genome Sequencing Platform"/>
            <person name="Russ C."/>
            <person name="Cuomo C."/>
            <person name="Shea T."/>
            <person name="Young S.K."/>
            <person name="Zeng Q."/>
            <person name="Koehrsen M."/>
            <person name="Haas B."/>
            <person name="Borodovsky M."/>
            <person name="Guigo R."/>
            <person name="Alvarado L."/>
            <person name="Berlin A."/>
            <person name="Borenstein D."/>
            <person name="Chen Z."/>
            <person name="Engels R."/>
            <person name="Freedman E."/>
            <person name="Gellesch M."/>
            <person name="Goldberg J."/>
            <person name="Griggs A."/>
            <person name="Gujja S."/>
            <person name="Heiman D."/>
            <person name="Hepburn T."/>
            <person name="Howarth C."/>
            <person name="Jen D."/>
            <person name="Larson L."/>
            <person name="Lewis B."/>
            <person name="Mehta T."/>
            <person name="Park D."/>
            <person name="Pearson M."/>
            <person name="Roberts A."/>
            <person name="Saif S."/>
            <person name="Shenoy N."/>
            <person name="Sisk P."/>
            <person name="Stolte C."/>
            <person name="Sykes S."/>
            <person name="Walk T."/>
            <person name="White J."/>
            <person name="Yandava C."/>
            <person name="Burger G."/>
            <person name="Gray M.W."/>
            <person name="Holland P.W.H."/>
            <person name="King N."/>
            <person name="Lang F.B.F."/>
            <person name="Roger A.J."/>
            <person name="Ruiz-Trillo I."/>
            <person name="Lander E."/>
            <person name="Nusbaum C."/>
        </authorList>
    </citation>
    <scope>NUCLEOTIDE SEQUENCE [LARGE SCALE GENOMIC DNA]</scope>
    <source>
        <strain evidence="4">ATCC 38327</strain>
    </source>
</reference>
<accession>A0A0L0SS04</accession>
<keyword evidence="2" id="KW-1133">Transmembrane helix</keyword>
<dbReference type="OrthoDB" id="5596285at2759"/>
<keyword evidence="2" id="KW-0812">Transmembrane</keyword>
<sequence>MPTARSSPSDALPSSPLAASWSVPPSTAPAAPAPPRRSASRWLRTAALPILPATALLGDPSGTITTPTSSHDVLVAHGLPTAPPPLPDPTAVYMEVPPGSRRFIWVPREEALALLAGRAPPSRRGGGGGGAWEVGVLHRVAHAAKKVSAVVPTVLVGMNLGLCPLLLTTPAPRLLPVYAAIGRPLTLAIDTLLTLTATVRGCAAWMPHSSTTVYPSSTSTSPSAPPKFRKDARSPVALLALALWLVAVAAHTLVLPLDDELARALGDSPWDDGVVRTWLAAGGGVPDAMGWLVDVWRVGHWVRLTAVVGAWGVEMVAAARRSEG</sequence>
<evidence type="ECO:0000313" key="3">
    <source>
        <dbReference type="EMBL" id="KNE65150.1"/>
    </source>
</evidence>
<feature type="region of interest" description="Disordered" evidence="1">
    <location>
        <begin position="1"/>
        <end position="39"/>
    </location>
</feature>
<dbReference type="VEuPathDB" id="FungiDB:AMAG_10803"/>
<evidence type="ECO:0000313" key="4">
    <source>
        <dbReference type="Proteomes" id="UP000054350"/>
    </source>
</evidence>
<protein>
    <submittedName>
        <fullName evidence="3">Uncharacterized protein</fullName>
    </submittedName>
</protein>
<dbReference type="Proteomes" id="UP000054350">
    <property type="component" value="Unassembled WGS sequence"/>
</dbReference>
<dbReference type="EMBL" id="GG745346">
    <property type="protein sequence ID" value="KNE65150.1"/>
    <property type="molecule type" value="Genomic_DNA"/>
</dbReference>
<keyword evidence="4" id="KW-1185">Reference proteome</keyword>
<keyword evidence="2" id="KW-0472">Membrane</keyword>
<evidence type="ECO:0000256" key="2">
    <source>
        <dbReference type="SAM" id="Phobius"/>
    </source>
</evidence>
<dbReference type="AlphaFoldDB" id="A0A0L0SS04"/>
<feature type="transmembrane region" description="Helical" evidence="2">
    <location>
        <begin position="236"/>
        <end position="257"/>
    </location>
</feature>